<proteinExistence type="inferred from homology"/>
<name>A0A4R7BTU5_9HYPH</name>
<comment type="similarity">
    <text evidence="1 3">Belongs to the enoyl-CoA hydratase/isomerase family.</text>
</comment>
<dbReference type="PROSITE" id="PS00166">
    <property type="entry name" value="ENOYL_COA_HYDRATASE"/>
    <property type="match status" value="1"/>
</dbReference>
<dbReference type="PANTHER" id="PTHR11941">
    <property type="entry name" value="ENOYL-COA HYDRATASE-RELATED"/>
    <property type="match status" value="1"/>
</dbReference>
<dbReference type="CDD" id="cd06558">
    <property type="entry name" value="crotonase-like"/>
    <property type="match status" value="1"/>
</dbReference>
<dbReference type="Gene3D" id="3.90.226.10">
    <property type="entry name" value="2-enoyl-CoA Hydratase, Chain A, domain 1"/>
    <property type="match status" value="1"/>
</dbReference>
<protein>
    <submittedName>
        <fullName evidence="4">Enoyl-CoA hydratase/carnithine racemase</fullName>
    </submittedName>
</protein>
<keyword evidence="2" id="KW-0456">Lyase</keyword>
<evidence type="ECO:0000313" key="4">
    <source>
        <dbReference type="EMBL" id="TDR88921.1"/>
    </source>
</evidence>
<comment type="caution">
    <text evidence="4">The sequence shown here is derived from an EMBL/GenBank/DDBJ whole genome shotgun (WGS) entry which is preliminary data.</text>
</comment>
<evidence type="ECO:0000256" key="2">
    <source>
        <dbReference type="ARBA" id="ARBA00023239"/>
    </source>
</evidence>
<dbReference type="InterPro" id="IPR018376">
    <property type="entry name" value="Enoyl-CoA_hyd/isom_CS"/>
</dbReference>
<dbReference type="PANTHER" id="PTHR11941:SF54">
    <property type="entry name" value="ENOYL-COA HYDRATASE, MITOCHONDRIAL"/>
    <property type="match status" value="1"/>
</dbReference>
<dbReference type="InterPro" id="IPR014748">
    <property type="entry name" value="Enoyl-CoA_hydra_C"/>
</dbReference>
<gene>
    <name evidence="4" type="ORF">EV668_3406</name>
</gene>
<dbReference type="SUPFAM" id="SSF52096">
    <property type="entry name" value="ClpP/crotonase"/>
    <property type="match status" value="1"/>
</dbReference>
<accession>A0A4R7BTU5</accession>
<evidence type="ECO:0000313" key="5">
    <source>
        <dbReference type="Proteomes" id="UP000295122"/>
    </source>
</evidence>
<dbReference type="Gene3D" id="1.10.12.10">
    <property type="entry name" value="Lyase 2-enoyl-coa Hydratase, Chain A, domain 2"/>
    <property type="match status" value="1"/>
</dbReference>
<dbReference type="EMBL" id="SNZR01000014">
    <property type="protein sequence ID" value="TDR88921.1"/>
    <property type="molecule type" value="Genomic_DNA"/>
</dbReference>
<sequence length="262" mass="27436">MSSHGEDIELSLANGVAEVRLNRPNKRNAVSLAMWRRLSEIFSGLAGNPEARAVILTGSGGHFCAGADISEFAEVRADVEAGRVYEHATEEATIAIRDWPGPTIAAISGYAMGGGCGLALACDIRVGDPTAKMGIPAARLGIIYSPLDCNLLYRQVGLANAKRVLYGGRPFGFDDCVRMGLLDIAAETDALAAARDLALSLAENAPLTLKGSKLILEACADGSAAARGTEIDAVIDAGIASADYAEGRQAFMEKRKPVFVGR</sequence>
<dbReference type="AlphaFoldDB" id="A0A4R7BTU5"/>
<dbReference type="OrthoDB" id="9810797at2"/>
<organism evidence="4 5">
    <name type="scientific">Enterovirga rhinocerotis</name>
    <dbReference type="NCBI Taxonomy" id="1339210"/>
    <lineage>
        <taxon>Bacteria</taxon>
        <taxon>Pseudomonadati</taxon>
        <taxon>Pseudomonadota</taxon>
        <taxon>Alphaproteobacteria</taxon>
        <taxon>Hyphomicrobiales</taxon>
        <taxon>Methylobacteriaceae</taxon>
        <taxon>Enterovirga</taxon>
    </lineage>
</organism>
<dbReference type="InterPro" id="IPR029045">
    <property type="entry name" value="ClpP/crotonase-like_dom_sf"/>
</dbReference>
<dbReference type="Proteomes" id="UP000295122">
    <property type="component" value="Unassembled WGS sequence"/>
</dbReference>
<evidence type="ECO:0000256" key="3">
    <source>
        <dbReference type="RuleBase" id="RU003707"/>
    </source>
</evidence>
<dbReference type="Pfam" id="PF00378">
    <property type="entry name" value="ECH_1"/>
    <property type="match status" value="1"/>
</dbReference>
<dbReference type="InterPro" id="IPR001753">
    <property type="entry name" value="Enoyl-CoA_hydra/iso"/>
</dbReference>
<dbReference type="GO" id="GO:0016829">
    <property type="term" value="F:lyase activity"/>
    <property type="evidence" value="ECO:0007669"/>
    <property type="project" value="UniProtKB-KW"/>
</dbReference>
<keyword evidence="5" id="KW-1185">Reference proteome</keyword>
<reference evidence="4 5" key="1">
    <citation type="submission" date="2019-03" db="EMBL/GenBank/DDBJ databases">
        <title>Genomic Encyclopedia of Type Strains, Phase IV (KMG-IV): sequencing the most valuable type-strain genomes for metagenomic binning, comparative biology and taxonomic classification.</title>
        <authorList>
            <person name="Goeker M."/>
        </authorList>
    </citation>
    <scope>NUCLEOTIDE SEQUENCE [LARGE SCALE GENOMIC DNA]</scope>
    <source>
        <strain evidence="4 5">DSM 25903</strain>
    </source>
</reference>
<dbReference type="RefSeq" id="WP_133772217.1">
    <property type="nucleotide sequence ID" value="NZ_SNZR01000014.1"/>
</dbReference>
<dbReference type="GO" id="GO:0006635">
    <property type="term" value="P:fatty acid beta-oxidation"/>
    <property type="evidence" value="ECO:0007669"/>
    <property type="project" value="TreeGrafter"/>
</dbReference>
<evidence type="ECO:0000256" key="1">
    <source>
        <dbReference type="ARBA" id="ARBA00005254"/>
    </source>
</evidence>